<feature type="domain" description="Thymidylate synthase/dCMP hydroxymethylase" evidence="8">
    <location>
        <begin position="3"/>
        <end position="288"/>
    </location>
</feature>
<comment type="pathway">
    <text evidence="6">Pyrimidine metabolism; dTTP biosynthesis.</text>
</comment>
<evidence type="ECO:0000256" key="4">
    <source>
        <dbReference type="ARBA" id="ARBA00022679"/>
    </source>
</evidence>
<reference evidence="9 10" key="1">
    <citation type="journal article" date="2023" name="Int. J. Syst. Evol. Microbiol.">
        <title>The observation of taxonomic boundaries for the 16SrII and 16SrXXV phytoplasmas using genome-based delimitation.</title>
        <authorList>
            <person name="Rodrigues Jardim B."/>
            <person name="Tran-Nguyen L.T.T."/>
            <person name="Gambley C."/>
            <person name="Al-Sadi A.M."/>
            <person name="Al-Subhi A.M."/>
            <person name="Foissac X."/>
            <person name="Salar P."/>
            <person name="Cai H."/>
            <person name="Yang J.Y."/>
            <person name="Davis R."/>
            <person name="Jones L."/>
            <person name="Rodoni B."/>
            <person name="Constable F.E."/>
        </authorList>
    </citation>
    <scope>NUCLEOTIDE SEQUENCE [LARGE SCALE GENOMIC DNA]</scope>
    <source>
        <strain evidence="9">BAWM-OMN-P26</strain>
    </source>
</reference>
<comment type="caution">
    <text evidence="9">The sequence shown here is derived from an EMBL/GenBank/DDBJ whole genome shotgun (WGS) entry which is preliminary data.</text>
</comment>
<dbReference type="Gene3D" id="3.30.572.10">
    <property type="entry name" value="Thymidylate synthase/dCMP hydroxymethylase domain"/>
    <property type="match status" value="1"/>
</dbReference>
<evidence type="ECO:0000256" key="1">
    <source>
        <dbReference type="ARBA" id="ARBA00011947"/>
    </source>
</evidence>
<sequence length="288" mass="34020">MEKYLNLCRTILKYGNIRENRTKVLTKSIFGYHMRFNLTQGFPLLTTKKINFNLVIHELLWFIKGDTNIRYLVQNKVNIWNEWPYERYRNSLFFKNETLSEFIEKIKKDEHFAKKHGNLGPIYGKQWRDFSGIDQLKQLIHDIKFNPNSRRLIISAWNPPEISKMILPPCHILMQFYVVGNKLSLQVFQRSADVFLGIPFNISSYSLLLCLIAHITNLQAYELIYNLGDAHIYLNHIPQIKIQLKRSPKSLPYITLNNNINCIEDFTIKDIHLHNYDAYDTLKGEIAV</sequence>
<dbReference type="InterPro" id="IPR045097">
    <property type="entry name" value="Thymidate_synth/dCMP_Mease"/>
</dbReference>
<dbReference type="PRINTS" id="PR00108">
    <property type="entry name" value="THYMDSNTHASE"/>
</dbReference>
<comment type="subunit">
    <text evidence="6">Homodimer.</text>
</comment>
<feature type="binding site" description="in other chain" evidence="6">
    <location>
        <position position="201"/>
    </location>
    <ligand>
        <name>dUMP</name>
        <dbReference type="ChEBI" id="CHEBI:246422"/>
        <note>ligand shared between dimeric partners</note>
    </ligand>
</feature>
<feature type="active site" evidence="7">
    <location>
        <position position="170"/>
    </location>
</feature>
<dbReference type="GO" id="GO:0005829">
    <property type="term" value="C:cytosol"/>
    <property type="evidence" value="ECO:0007669"/>
    <property type="project" value="TreeGrafter"/>
</dbReference>
<dbReference type="SUPFAM" id="SSF55831">
    <property type="entry name" value="Thymidylate synthase/dCMP hydroxymethylase"/>
    <property type="match status" value="1"/>
</dbReference>
<dbReference type="GO" id="GO:0004799">
    <property type="term" value="F:thymidylate synthase activity"/>
    <property type="evidence" value="ECO:0007669"/>
    <property type="project" value="UniProtKB-UniRule"/>
</dbReference>
<dbReference type="GO" id="GO:0006235">
    <property type="term" value="P:dTTP biosynthetic process"/>
    <property type="evidence" value="ECO:0007669"/>
    <property type="project" value="UniProtKB-UniRule"/>
</dbReference>
<keyword evidence="3 6" id="KW-0489">Methyltransferase</keyword>
<proteinExistence type="inferred from homology"/>
<evidence type="ECO:0000313" key="9">
    <source>
        <dbReference type="EMBL" id="MDO8054402.1"/>
    </source>
</evidence>
<evidence type="ECO:0000256" key="7">
    <source>
        <dbReference type="PROSITE-ProRule" id="PRU10016"/>
    </source>
</evidence>
<dbReference type="InterPro" id="IPR020940">
    <property type="entry name" value="Thymidylate_synthase_AS"/>
</dbReference>
<dbReference type="GO" id="GO:0032259">
    <property type="term" value="P:methylation"/>
    <property type="evidence" value="ECO:0007669"/>
    <property type="project" value="UniProtKB-KW"/>
</dbReference>
<dbReference type="InterPro" id="IPR023451">
    <property type="entry name" value="Thymidate_synth/dCMP_Mease_dom"/>
</dbReference>
<dbReference type="AlphaFoldDB" id="A0A9K3WST4"/>
<dbReference type="Pfam" id="PF00303">
    <property type="entry name" value="Thymidylat_synt"/>
    <property type="match status" value="1"/>
</dbReference>
<evidence type="ECO:0000259" key="8">
    <source>
        <dbReference type="Pfam" id="PF00303"/>
    </source>
</evidence>
<feature type="binding site" description="in other chain" evidence="6">
    <location>
        <begin position="231"/>
        <end position="233"/>
    </location>
    <ligand>
        <name>dUMP</name>
        <dbReference type="ChEBI" id="CHEBI:246422"/>
        <note>ligand shared between dimeric partners</note>
    </ligand>
</feature>
<comment type="subcellular location">
    <subcellularLocation>
        <location evidence="6">Cytoplasm</location>
    </subcellularLocation>
</comment>
<dbReference type="PANTHER" id="PTHR11548">
    <property type="entry name" value="THYMIDYLATE SYNTHASE 1"/>
    <property type="match status" value="1"/>
</dbReference>
<dbReference type="InterPro" id="IPR036926">
    <property type="entry name" value="Thymidate_synth/dCMP_Mease_sf"/>
</dbReference>
<accession>A0A9K3WST4</accession>
<evidence type="ECO:0000256" key="2">
    <source>
        <dbReference type="ARBA" id="ARBA00022490"/>
    </source>
</evidence>
<keyword evidence="5 6" id="KW-0545">Nucleotide biosynthesis</keyword>
<keyword evidence="2 6" id="KW-0963">Cytoplasm</keyword>
<dbReference type="CDD" id="cd00351">
    <property type="entry name" value="TS_Pyrimidine_HMase"/>
    <property type="match status" value="1"/>
</dbReference>
<name>A0A9K3WST4_9MOLU</name>
<organism evidence="9 10">
    <name type="scientific">Candidatus Phytoplasma australasiaticum subsp. australasiaticum</name>
    <dbReference type="NCBI Taxonomy" id="2832407"/>
    <lineage>
        <taxon>Bacteria</taxon>
        <taxon>Bacillati</taxon>
        <taxon>Mycoplasmatota</taxon>
        <taxon>Mollicutes</taxon>
        <taxon>Acholeplasmatales</taxon>
        <taxon>Acholeplasmataceae</taxon>
        <taxon>Candidatus Phytoplasma</taxon>
        <taxon>16SrII (Peanut WB group)</taxon>
        <taxon>Candidatus Phytoplasma australasiaticum</taxon>
    </lineage>
</organism>
<feature type="active site" description="Nucleophile" evidence="6">
    <location>
        <position position="170"/>
    </location>
</feature>
<dbReference type="EMBL" id="JAOSIW010000003">
    <property type="protein sequence ID" value="MDO8054402.1"/>
    <property type="molecule type" value="Genomic_DNA"/>
</dbReference>
<feature type="binding site" description="in other chain" evidence="6">
    <location>
        <begin position="190"/>
        <end position="193"/>
    </location>
    <ligand>
        <name>dUMP</name>
        <dbReference type="ChEBI" id="CHEBI:246422"/>
        <note>ligand shared between dimeric partners</note>
    </ligand>
</feature>
<dbReference type="Proteomes" id="UP001170651">
    <property type="component" value="Unassembled WGS sequence"/>
</dbReference>
<keyword evidence="10" id="KW-1185">Reference proteome</keyword>
<comment type="similarity">
    <text evidence="6">Belongs to the thymidylate synthase family. Bacterial-type ThyA subfamily.</text>
</comment>
<feature type="binding site" evidence="6">
    <location>
        <position position="193"/>
    </location>
    <ligand>
        <name>(6R)-5,10-methylene-5,6,7,8-tetrahydrofolate</name>
        <dbReference type="ChEBI" id="CHEBI:15636"/>
    </ligand>
</feature>
<evidence type="ECO:0000256" key="5">
    <source>
        <dbReference type="ARBA" id="ARBA00022727"/>
    </source>
</evidence>
<feature type="binding site" evidence="6">
    <location>
        <position position="51"/>
    </location>
    <ligand>
        <name>(6R)-5,10-methylene-5,6,7,8-tetrahydrofolate</name>
        <dbReference type="ChEBI" id="CHEBI:15636"/>
    </ligand>
</feature>
<dbReference type="HAMAP" id="MF_00008">
    <property type="entry name" value="Thymidy_synth_bact"/>
    <property type="match status" value="1"/>
</dbReference>
<protein>
    <recommendedName>
        <fullName evidence="1 6">Thymidylate synthase</fullName>
        <shortName evidence="6">TS</shortName>
        <shortName evidence="6">TSase</shortName>
        <ecNumber evidence="1 6">2.1.1.45</ecNumber>
    </recommendedName>
</protein>
<evidence type="ECO:0000313" key="10">
    <source>
        <dbReference type="Proteomes" id="UP001170651"/>
    </source>
</evidence>
<dbReference type="RefSeq" id="WP_213680379.1">
    <property type="nucleotide sequence ID" value="NZ_JALQCT010000004.1"/>
</dbReference>
<evidence type="ECO:0000256" key="6">
    <source>
        <dbReference type="HAMAP-Rule" id="MF_00008"/>
    </source>
</evidence>
<dbReference type="NCBIfam" id="TIGR03284">
    <property type="entry name" value="thym_sym"/>
    <property type="match status" value="1"/>
</dbReference>
<feature type="binding site" description="in other chain" evidence="6">
    <location>
        <position position="21"/>
    </location>
    <ligand>
        <name>dUMP</name>
        <dbReference type="ChEBI" id="CHEBI:246422"/>
        <note>ligand shared between dimeric partners</note>
    </ligand>
</feature>
<dbReference type="NCBIfam" id="NF002496">
    <property type="entry name" value="PRK01827.1-2"/>
    <property type="match status" value="1"/>
</dbReference>
<dbReference type="PANTHER" id="PTHR11548:SF9">
    <property type="entry name" value="THYMIDYLATE SYNTHASE"/>
    <property type="match status" value="1"/>
</dbReference>
<feature type="binding site" evidence="6">
    <location>
        <position position="287"/>
    </location>
    <ligand>
        <name>(6R)-5,10-methylene-5,6,7,8-tetrahydrofolate</name>
        <dbReference type="ChEBI" id="CHEBI:15636"/>
    </ligand>
</feature>
<dbReference type="InterPro" id="IPR000398">
    <property type="entry name" value="Thymidylate_synthase"/>
</dbReference>
<comment type="function">
    <text evidence="6">Catalyzes the reductive methylation of 2'-deoxyuridine-5'-monophosphate (dUMP) to 2'-deoxythymidine-5'-monophosphate (dTMP) while utilizing 5,10-methylenetetrahydrofolate (mTHF) as the methyl donor and reductant in the reaction, yielding dihydrofolate (DHF) as a by-product. This enzymatic reaction provides an intracellular de novo source of dTMP, an essential precursor for DNA biosynthesis.</text>
</comment>
<gene>
    <name evidence="6" type="primary">thyA</name>
    <name evidence="9" type="ORF">OC696_00760</name>
</gene>
<evidence type="ECO:0000256" key="3">
    <source>
        <dbReference type="ARBA" id="ARBA00022603"/>
    </source>
</evidence>
<feature type="binding site" evidence="6">
    <location>
        <begin position="150"/>
        <end position="151"/>
    </location>
    <ligand>
        <name>dUMP</name>
        <dbReference type="ChEBI" id="CHEBI:246422"/>
        <note>ligand shared between dimeric partners</note>
    </ligand>
</feature>
<dbReference type="GO" id="GO:0006231">
    <property type="term" value="P:dTMP biosynthetic process"/>
    <property type="evidence" value="ECO:0007669"/>
    <property type="project" value="UniProtKB-UniRule"/>
</dbReference>
<comment type="catalytic activity">
    <reaction evidence="6">
        <text>dUMP + (6R)-5,10-methylene-5,6,7,8-tetrahydrofolate = 7,8-dihydrofolate + dTMP</text>
        <dbReference type="Rhea" id="RHEA:12104"/>
        <dbReference type="ChEBI" id="CHEBI:15636"/>
        <dbReference type="ChEBI" id="CHEBI:57451"/>
        <dbReference type="ChEBI" id="CHEBI:63528"/>
        <dbReference type="ChEBI" id="CHEBI:246422"/>
        <dbReference type="EC" id="2.1.1.45"/>
    </reaction>
</comment>
<dbReference type="EC" id="2.1.1.45" evidence="1 6"/>
<keyword evidence="4 6" id="KW-0808">Transferase</keyword>
<dbReference type="PROSITE" id="PS00091">
    <property type="entry name" value="THYMIDYLATE_SYNTHASE"/>
    <property type="match status" value="1"/>
</dbReference>